<dbReference type="KEGG" id="osn:115230665"/>
<dbReference type="Pfam" id="PF08312">
    <property type="entry name" value="cwf21"/>
    <property type="match status" value="1"/>
</dbReference>
<gene>
    <name evidence="4 5" type="primary">LOC115230665</name>
</gene>
<evidence type="ECO:0000313" key="5">
    <source>
        <dbReference type="RefSeq" id="XP_036355652.1"/>
    </source>
</evidence>
<dbReference type="InterPro" id="IPR013170">
    <property type="entry name" value="mRNA_splic_Cwf21_dom"/>
</dbReference>
<feature type="compositionally biased region" description="Basic residues" evidence="1">
    <location>
        <begin position="257"/>
        <end position="268"/>
    </location>
</feature>
<dbReference type="Proteomes" id="UP000515154">
    <property type="component" value="Unplaced"/>
</dbReference>
<feature type="domain" description="CWF21" evidence="2">
    <location>
        <begin position="57"/>
        <end position="102"/>
    </location>
</feature>
<accession>A0A6P7TW93</accession>
<dbReference type="SMART" id="SM01115">
    <property type="entry name" value="cwf21"/>
    <property type="match status" value="1"/>
</dbReference>
<feature type="region of interest" description="Disordered" evidence="1">
    <location>
        <begin position="175"/>
        <end position="289"/>
    </location>
</feature>
<name>A0A6P7TW93_9MOLL</name>
<reference evidence="4 5" key="1">
    <citation type="submission" date="2025-08" db="UniProtKB">
        <authorList>
            <consortium name="RefSeq"/>
        </authorList>
    </citation>
    <scope>IDENTIFICATION</scope>
</reference>
<feature type="compositionally biased region" description="Basic residues" evidence="1">
    <location>
        <begin position="280"/>
        <end position="289"/>
    </location>
</feature>
<dbReference type="AlphaFoldDB" id="A0A6P7TW93"/>
<feature type="compositionally biased region" description="Basic residues" evidence="1">
    <location>
        <begin position="208"/>
        <end position="239"/>
    </location>
</feature>
<dbReference type="GO" id="GO:0003729">
    <property type="term" value="F:mRNA binding"/>
    <property type="evidence" value="ECO:0007669"/>
    <property type="project" value="TreeGrafter"/>
</dbReference>
<sequence>MYNGIGLTTPRGSGTNGYVTRNLSFIRKHKDRIDYKSEEEIRKLENSLIKAPNKEILDHERKRKIELKCMEMRELMEEQGYADDAIERKVAAFRKVLLEKEGMCDRVTEKDEFGRPITRDTHQLAEANLEKNARLREAFNLSKDYVDGSSFDPARKAKEQAARAEAAALAQKKYALVDDPQSSSSSSSPSPSPSHSSSQSDTESPSPAKHRKHHHHHRHRRHGSSKHKSSKSSHRKHHSNNNNNSSGGGGGGDGKSGSKKHKSKKSRDRSRSPVVEKSERKKKKKHKKS</sequence>
<dbReference type="PANTHER" id="PTHR34755">
    <property type="entry name" value="SERINE/ARGININE REPETITIVE MATRIX PROTEIN 3-RELATED"/>
    <property type="match status" value="1"/>
</dbReference>
<evidence type="ECO:0000313" key="3">
    <source>
        <dbReference type="Proteomes" id="UP000515154"/>
    </source>
</evidence>
<dbReference type="RefSeq" id="XP_029656664.1">
    <property type="nucleotide sequence ID" value="XM_029800804.2"/>
</dbReference>
<evidence type="ECO:0000256" key="1">
    <source>
        <dbReference type="SAM" id="MobiDB-lite"/>
    </source>
</evidence>
<dbReference type="InterPro" id="IPR052109">
    <property type="entry name" value="SRRM_Domain-Containing"/>
</dbReference>
<feature type="compositionally biased region" description="Basic and acidic residues" evidence="1">
    <location>
        <begin position="269"/>
        <end position="279"/>
    </location>
</feature>
<dbReference type="GO" id="GO:0005634">
    <property type="term" value="C:nucleus"/>
    <property type="evidence" value="ECO:0007669"/>
    <property type="project" value="UniProtKB-ARBA"/>
</dbReference>
<dbReference type="PANTHER" id="PTHR34755:SF3">
    <property type="entry name" value="SERINE_ARGININE REPETITIVE MATRIX PROTEIN 2"/>
    <property type="match status" value="1"/>
</dbReference>
<feature type="compositionally biased region" description="Gly residues" evidence="1">
    <location>
        <begin position="246"/>
        <end position="255"/>
    </location>
</feature>
<evidence type="ECO:0000259" key="2">
    <source>
        <dbReference type="SMART" id="SM01115"/>
    </source>
</evidence>
<organism evidence="3 4">
    <name type="scientific">Octopus sinensis</name>
    <name type="common">East Asian common octopus</name>
    <dbReference type="NCBI Taxonomy" id="2607531"/>
    <lineage>
        <taxon>Eukaryota</taxon>
        <taxon>Metazoa</taxon>
        <taxon>Spiralia</taxon>
        <taxon>Lophotrochozoa</taxon>
        <taxon>Mollusca</taxon>
        <taxon>Cephalopoda</taxon>
        <taxon>Coleoidea</taxon>
        <taxon>Octopodiformes</taxon>
        <taxon>Octopoda</taxon>
        <taxon>Incirrata</taxon>
        <taxon>Octopodidae</taxon>
        <taxon>Octopus</taxon>
    </lineage>
</organism>
<evidence type="ECO:0000313" key="4">
    <source>
        <dbReference type="RefSeq" id="XP_029656664.1"/>
    </source>
</evidence>
<feature type="compositionally biased region" description="Low complexity" evidence="1">
    <location>
        <begin position="175"/>
        <end position="207"/>
    </location>
</feature>
<dbReference type="RefSeq" id="XP_036355652.1">
    <property type="nucleotide sequence ID" value="XM_036499759.1"/>
</dbReference>
<proteinExistence type="predicted"/>
<protein>
    <submittedName>
        <fullName evidence="4 5">Serine/arginine repetitive matrix protein 2-like</fullName>
    </submittedName>
</protein>
<dbReference type="Gene3D" id="6.10.140.420">
    <property type="match status" value="1"/>
</dbReference>
<keyword evidence="3" id="KW-1185">Reference proteome</keyword>